<dbReference type="PRINTS" id="PR00180">
    <property type="entry name" value="CRETINALDHBP"/>
</dbReference>
<organism evidence="3 4">
    <name type="scientific">Lucilia cuprina</name>
    <name type="common">Green bottle fly</name>
    <name type="synonym">Australian sheep blowfly</name>
    <dbReference type="NCBI Taxonomy" id="7375"/>
    <lineage>
        <taxon>Eukaryota</taxon>
        <taxon>Metazoa</taxon>
        <taxon>Ecdysozoa</taxon>
        <taxon>Arthropoda</taxon>
        <taxon>Hexapoda</taxon>
        <taxon>Insecta</taxon>
        <taxon>Pterygota</taxon>
        <taxon>Neoptera</taxon>
        <taxon>Endopterygota</taxon>
        <taxon>Diptera</taxon>
        <taxon>Brachycera</taxon>
        <taxon>Muscomorpha</taxon>
        <taxon>Oestroidea</taxon>
        <taxon>Calliphoridae</taxon>
        <taxon>Luciliinae</taxon>
        <taxon>Lucilia</taxon>
    </lineage>
</organism>
<sequence length="290" mass="33944">MVVKPGLEEQILALETWLKTQPQLPQNIDKLFLKRFIYSMYGDLDGAKRLLELNFKLRNKHSQIFLQRDPLDEGSQKLLQVADLIPLPGKTPDNYKLLIYRLIDHDADKFNFTDSIKVFFMMADCRFAINDEDVDGEIPIFDMSGYSLRHLTKTVLSALRVYMKFVQEAHPVRIKQIHVLNSPSYLDKVLTVIKPFMKSEVFKLIHFHLPNADTPYEYFPREMLPLEYGGKAGSLKELKAFWMQKLEEKRDYLMDPSRWQMDKSKKPLKSTEKTTKSPDLTHSLKTLEID</sequence>
<accession>A0A0L0CKW7</accession>
<name>A0A0L0CKW7_LUCCU</name>
<protein>
    <recommendedName>
        <fullName evidence="2">CRAL-TRIO domain-containing protein</fullName>
    </recommendedName>
</protein>
<dbReference type="GO" id="GO:0016020">
    <property type="term" value="C:membrane"/>
    <property type="evidence" value="ECO:0007669"/>
    <property type="project" value="TreeGrafter"/>
</dbReference>
<feature type="compositionally biased region" description="Basic and acidic residues" evidence="1">
    <location>
        <begin position="262"/>
        <end position="276"/>
    </location>
</feature>
<dbReference type="EMBL" id="JRES01000262">
    <property type="protein sequence ID" value="KNC32891.1"/>
    <property type="molecule type" value="Genomic_DNA"/>
</dbReference>
<evidence type="ECO:0000313" key="3">
    <source>
        <dbReference type="EMBL" id="KNC32891.1"/>
    </source>
</evidence>
<dbReference type="AlphaFoldDB" id="A0A0L0CKW7"/>
<dbReference type="Pfam" id="PF00650">
    <property type="entry name" value="CRAL_TRIO"/>
    <property type="match status" value="1"/>
</dbReference>
<dbReference type="PROSITE" id="PS50191">
    <property type="entry name" value="CRAL_TRIO"/>
    <property type="match status" value="1"/>
</dbReference>
<dbReference type="PANTHER" id="PTHR10174:SF222">
    <property type="entry name" value="GH10083P-RELATED"/>
    <property type="match status" value="1"/>
</dbReference>
<feature type="domain" description="CRAL-TRIO" evidence="2">
    <location>
        <begin position="72"/>
        <end position="236"/>
    </location>
</feature>
<comment type="caution">
    <text evidence="3">The sequence shown here is derived from an EMBL/GenBank/DDBJ whole genome shotgun (WGS) entry which is preliminary data.</text>
</comment>
<dbReference type="SUPFAM" id="SSF52087">
    <property type="entry name" value="CRAL/TRIO domain"/>
    <property type="match status" value="1"/>
</dbReference>
<dbReference type="SUPFAM" id="SSF46938">
    <property type="entry name" value="CRAL/TRIO N-terminal domain"/>
    <property type="match status" value="1"/>
</dbReference>
<dbReference type="Gene3D" id="1.20.5.1200">
    <property type="entry name" value="Alpha-tocopherol transfer"/>
    <property type="match status" value="1"/>
</dbReference>
<evidence type="ECO:0000313" key="4">
    <source>
        <dbReference type="Proteomes" id="UP000037069"/>
    </source>
</evidence>
<keyword evidence="4" id="KW-1185">Reference proteome</keyword>
<reference evidence="3 4" key="1">
    <citation type="journal article" date="2015" name="Nat. Commun.">
        <title>Lucilia cuprina genome unlocks parasitic fly biology to underpin future interventions.</title>
        <authorList>
            <person name="Anstead C.A."/>
            <person name="Korhonen P.K."/>
            <person name="Young N.D."/>
            <person name="Hall R.S."/>
            <person name="Jex A.R."/>
            <person name="Murali S.C."/>
            <person name="Hughes D.S."/>
            <person name="Lee S.F."/>
            <person name="Perry T."/>
            <person name="Stroehlein A.J."/>
            <person name="Ansell B.R."/>
            <person name="Breugelmans B."/>
            <person name="Hofmann A."/>
            <person name="Qu J."/>
            <person name="Dugan S."/>
            <person name="Lee S.L."/>
            <person name="Chao H."/>
            <person name="Dinh H."/>
            <person name="Han Y."/>
            <person name="Doddapaneni H.V."/>
            <person name="Worley K.C."/>
            <person name="Muzny D.M."/>
            <person name="Ioannidis P."/>
            <person name="Waterhouse R.M."/>
            <person name="Zdobnov E.M."/>
            <person name="James P.J."/>
            <person name="Bagnall N.H."/>
            <person name="Kotze A.C."/>
            <person name="Gibbs R.A."/>
            <person name="Richards S."/>
            <person name="Batterham P."/>
            <person name="Gasser R.B."/>
        </authorList>
    </citation>
    <scope>NUCLEOTIDE SEQUENCE [LARGE SCALE GENOMIC DNA]</scope>
    <source>
        <strain evidence="3 4">LS</strain>
        <tissue evidence="3">Full body</tissue>
    </source>
</reference>
<dbReference type="InterPro" id="IPR036273">
    <property type="entry name" value="CRAL/TRIO_N_dom_sf"/>
</dbReference>
<dbReference type="Proteomes" id="UP000037069">
    <property type="component" value="Unassembled WGS sequence"/>
</dbReference>
<dbReference type="OrthoDB" id="1434354at2759"/>
<dbReference type="CDD" id="cd00170">
    <property type="entry name" value="SEC14"/>
    <property type="match status" value="1"/>
</dbReference>
<feature type="region of interest" description="Disordered" evidence="1">
    <location>
        <begin position="262"/>
        <end position="290"/>
    </location>
</feature>
<dbReference type="Gene3D" id="3.40.525.10">
    <property type="entry name" value="CRAL-TRIO lipid binding domain"/>
    <property type="match status" value="1"/>
</dbReference>
<dbReference type="InterPro" id="IPR001251">
    <property type="entry name" value="CRAL-TRIO_dom"/>
</dbReference>
<dbReference type="InterPro" id="IPR036865">
    <property type="entry name" value="CRAL-TRIO_dom_sf"/>
</dbReference>
<dbReference type="GO" id="GO:1902936">
    <property type="term" value="F:phosphatidylinositol bisphosphate binding"/>
    <property type="evidence" value="ECO:0007669"/>
    <property type="project" value="TreeGrafter"/>
</dbReference>
<evidence type="ECO:0000256" key="1">
    <source>
        <dbReference type="SAM" id="MobiDB-lite"/>
    </source>
</evidence>
<proteinExistence type="predicted"/>
<dbReference type="SMART" id="SM00516">
    <property type="entry name" value="SEC14"/>
    <property type="match status" value="1"/>
</dbReference>
<dbReference type="OMA" id="AIKVFFM"/>
<dbReference type="PANTHER" id="PTHR10174">
    <property type="entry name" value="ALPHA-TOCOPHEROL TRANSFER PROTEIN-RELATED"/>
    <property type="match status" value="1"/>
</dbReference>
<evidence type="ECO:0000259" key="2">
    <source>
        <dbReference type="PROSITE" id="PS50191"/>
    </source>
</evidence>
<gene>
    <name evidence="3" type="ORF">FF38_08103</name>
</gene>